<dbReference type="InterPro" id="IPR036249">
    <property type="entry name" value="Thioredoxin-like_sf"/>
</dbReference>
<dbReference type="Proteomes" id="UP000219167">
    <property type="component" value="Unassembled WGS sequence"/>
</dbReference>
<dbReference type="PANTHER" id="PTHR12151">
    <property type="entry name" value="ELECTRON TRANSPORT PROTIN SCO1/SENC FAMILY MEMBER"/>
    <property type="match status" value="1"/>
</dbReference>
<evidence type="ECO:0000256" key="2">
    <source>
        <dbReference type="ARBA" id="ARBA00023008"/>
    </source>
</evidence>
<feature type="binding site" evidence="3">
    <location>
        <position position="79"/>
    </location>
    <ligand>
        <name>Cu cation</name>
        <dbReference type="ChEBI" id="CHEBI:23378"/>
    </ligand>
</feature>
<evidence type="ECO:0000256" key="1">
    <source>
        <dbReference type="ARBA" id="ARBA00010996"/>
    </source>
</evidence>
<evidence type="ECO:0000313" key="7">
    <source>
        <dbReference type="Proteomes" id="UP000219167"/>
    </source>
</evidence>
<evidence type="ECO:0000259" key="5">
    <source>
        <dbReference type="PROSITE" id="PS51352"/>
    </source>
</evidence>
<dbReference type="GO" id="GO:0046872">
    <property type="term" value="F:metal ion binding"/>
    <property type="evidence" value="ECO:0007669"/>
    <property type="project" value="UniProtKB-KW"/>
</dbReference>
<evidence type="ECO:0000256" key="4">
    <source>
        <dbReference type="PIRSR" id="PIRSR603782-2"/>
    </source>
</evidence>
<evidence type="ECO:0000256" key="3">
    <source>
        <dbReference type="PIRSR" id="PIRSR603782-1"/>
    </source>
</evidence>
<dbReference type="PROSITE" id="PS51352">
    <property type="entry name" value="THIOREDOXIN_2"/>
    <property type="match status" value="1"/>
</dbReference>
<proteinExistence type="inferred from homology"/>
<feature type="disulfide bond" description="Redox-active" evidence="4">
    <location>
        <begin position="79"/>
        <end position="83"/>
    </location>
</feature>
<keyword evidence="2 3" id="KW-0186">Copper</keyword>
<dbReference type="RefSeq" id="WP_176526829.1">
    <property type="nucleotide sequence ID" value="NZ_OBQD01000013.1"/>
</dbReference>
<keyword evidence="7" id="KW-1185">Reference proteome</keyword>
<dbReference type="PANTHER" id="PTHR12151:SF25">
    <property type="entry name" value="LINALOOL DEHYDRATASE_ISOMERASE DOMAIN-CONTAINING PROTEIN"/>
    <property type="match status" value="1"/>
</dbReference>
<dbReference type="InterPro" id="IPR003782">
    <property type="entry name" value="SCO1/SenC"/>
</dbReference>
<keyword evidence="4" id="KW-1015">Disulfide bond</keyword>
<name>A0A285UST2_9HYPH</name>
<dbReference type="Pfam" id="PF02630">
    <property type="entry name" value="SCO1-SenC"/>
    <property type="match status" value="1"/>
</dbReference>
<feature type="binding site" evidence="3">
    <location>
        <position position="166"/>
    </location>
    <ligand>
        <name>Cu cation</name>
        <dbReference type="ChEBI" id="CHEBI:23378"/>
    </ligand>
</feature>
<sequence length="202" mass="22715">MTTSSKWPLLRTIRWACWALVVLVVAILSFAWAQKELLKPAEVKPYATPFELTDQSGKTVTEQTFLGTPSAWFFGFTHCPDVCPTALAEMAQALKELGSDANRLTVVFVSVDPQRDTPALLKDYVAYFDERIVALTGTEEQLRAMTKARFVFYKKVGSGESYEMEHTAGIQLVRADGRFFGTLDSHETADVRLQKIRRLISE</sequence>
<reference evidence="6 7" key="1">
    <citation type="submission" date="2017-08" db="EMBL/GenBank/DDBJ databases">
        <authorList>
            <person name="de Groot N.N."/>
        </authorList>
    </citation>
    <scope>NUCLEOTIDE SEQUENCE [LARGE SCALE GENOMIC DNA]</scope>
    <source>
        <strain evidence="6 7">JC85</strain>
    </source>
</reference>
<dbReference type="EMBL" id="OBQD01000013">
    <property type="protein sequence ID" value="SOC44882.1"/>
    <property type="molecule type" value="Genomic_DNA"/>
</dbReference>
<feature type="domain" description="Thioredoxin" evidence="5">
    <location>
        <begin position="41"/>
        <end position="202"/>
    </location>
</feature>
<dbReference type="AlphaFoldDB" id="A0A285UST2"/>
<dbReference type="Gene3D" id="3.40.30.10">
    <property type="entry name" value="Glutaredoxin"/>
    <property type="match status" value="1"/>
</dbReference>
<accession>A0A285UST2</accession>
<keyword evidence="3" id="KW-0479">Metal-binding</keyword>
<protein>
    <submittedName>
        <fullName evidence="6">Protein SCO1/2</fullName>
    </submittedName>
</protein>
<feature type="binding site" evidence="3">
    <location>
        <position position="83"/>
    </location>
    <ligand>
        <name>Cu cation</name>
        <dbReference type="ChEBI" id="CHEBI:23378"/>
    </ligand>
</feature>
<comment type="similarity">
    <text evidence="1">Belongs to the SCO1/2 family.</text>
</comment>
<dbReference type="SUPFAM" id="SSF52833">
    <property type="entry name" value="Thioredoxin-like"/>
    <property type="match status" value="1"/>
</dbReference>
<organism evidence="6 7">
    <name type="scientific">Rhizobium subbaraonis</name>
    <dbReference type="NCBI Taxonomy" id="908946"/>
    <lineage>
        <taxon>Bacteria</taxon>
        <taxon>Pseudomonadati</taxon>
        <taxon>Pseudomonadota</taxon>
        <taxon>Alphaproteobacteria</taxon>
        <taxon>Hyphomicrobiales</taxon>
        <taxon>Rhizobiaceae</taxon>
        <taxon>Rhizobium/Agrobacterium group</taxon>
        <taxon>Rhizobium</taxon>
    </lineage>
</organism>
<gene>
    <name evidence="6" type="ORF">SAMN05892877_113142</name>
</gene>
<dbReference type="FunFam" id="3.40.30.10:FF:000013">
    <property type="entry name" value="Blast:Protein SCO1 homolog, mitochondrial"/>
    <property type="match status" value="1"/>
</dbReference>
<dbReference type="CDD" id="cd02968">
    <property type="entry name" value="SCO"/>
    <property type="match status" value="1"/>
</dbReference>
<dbReference type="InterPro" id="IPR013766">
    <property type="entry name" value="Thioredoxin_domain"/>
</dbReference>
<evidence type="ECO:0000313" key="6">
    <source>
        <dbReference type="EMBL" id="SOC44882.1"/>
    </source>
</evidence>